<evidence type="ECO:0000313" key="3">
    <source>
        <dbReference type="Proteomes" id="UP000467132"/>
    </source>
</evidence>
<dbReference type="Pfam" id="PF11070">
    <property type="entry name" value="DUF2871"/>
    <property type="match status" value="1"/>
</dbReference>
<feature type="transmembrane region" description="Helical" evidence="1">
    <location>
        <begin position="7"/>
        <end position="25"/>
    </location>
</feature>
<feature type="transmembrane region" description="Helical" evidence="1">
    <location>
        <begin position="70"/>
        <end position="90"/>
    </location>
</feature>
<reference evidence="2 3" key="1">
    <citation type="submission" date="2018-08" db="EMBL/GenBank/DDBJ databases">
        <title>Murine metabolic-syndrome-specific gut microbial biobank.</title>
        <authorList>
            <person name="Liu C."/>
        </authorList>
    </citation>
    <scope>NUCLEOTIDE SEQUENCE [LARGE SCALE GENOMIC DNA]</scope>
    <source>
        <strain evidence="2 3">583</strain>
    </source>
</reference>
<gene>
    <name evidence="2" type="ORF">D3Z33_05875</name>
</gene>
<protein>
    <submittedName>
        <fullName evidence="2">DUF2871 domain-containing protein</fullName>
    </submittedName>
</protein>
<keyword evidence="3" id="KW-1185">Reference proteome</keyword>
<evidence type="ECO:0000256" key="1">
    <source>
        <dbReference type="SAM" id="Phobius"/>
    </source>
</evidence>
<proteinExistence type="predicted"/>
<sequence length="145" mass="16216">MNRYIKTAIYYAILGLATGVFYREFTKFNGVDGETSLAFIHVHTLILGMIFFLILSLFEDKFHISTFKSFKVFNIFYNVGLMTTIGIFLVRGITEVLESNISRGLDKALSGIAGLGHISLSIGLITMLLILNKASKKLNNQTQKI</sequence>
<keyword evidence="1" id="KW-0812">Transmembrane</keyword>
<feature type="transmembrane region" description="Helical" evidence="1">
    <location>
        <begin position="37"/>
        <end position="58"/>
    </location>
</feature>
<keyword evidence="1" id="KW-1133">Transmembrane helix</keyword>
<name>A0A845QYZ0_9CLOT</name>
<dbReference type="Proteomes" id="UP000467132">
    <property type="component" value="Unassembled WGS sequence"/>
</dbReference>
<dbReference type="RefSeq" id="WP_160196875.1">
    <property type="nucleotide sequence ID" value="NZ_QXXA01000006.1"/>
</dbReference>
<dbReference type="InterPro" id="IPR021299">
    <property type="entry name" value="DUF2871"/>
</dbReference>
<organism evidence="2 3">
    <name type="scientific">Senegalia massiliensis</name>
    <dbReference type="NCBI Taxonomy" id="1720316"/>
    <lineage>
        <taxon>Bacteria</taxon>
        <taxon>Bacillati</taxon>
        <taxon>Bacillota</taxon>
        <taxon>Clostridia</taxon>
        <taxon>Eubacteriales</taxon>
        <taxon>Clostridiaceae</taxon>
        <taxon>Senegalia</taxon>
    </lineage>
</organism>
<comment type="caution">
    <text evidence="2">The sequence shown here is derived from an EMBL/GenBank/DDBJ whole genome shotgun (WGS) entry which is preliminary data.</text>
</comment>
<dbReference type="EMBL" id="QXXA01000006">
    <property type="protein sequence ID" value="NBI06388.1"/>
    <property type="molecule type" value="Genomic_DNA"/>
</dbReference>
<dbReference type="OrthoDB" id="1644899at2"/>
<keyword evidence="1" id="KW-0472">Membrane</keyword>
<accession>A0A845QYZ0</accession>
<evidence type="ECO:0000313" key="2">
    <source>
        <dbReference type="EMBL" id="NBI06388.1"/>
    </source>
</evidence>
<dbReference type="AlphaFoldDB" id="A0A845QYZ0"/>
<feature type="transmembrane region" description="Helical" evidence="1">
    <location>
        <begin position="110"/>
        <end position="131"/>
    </location>
</feature>